<dbReference type="InterPro" id="IPR032524">
    <property type="entry name" value="ABC_tran_C"/>
</dbReference>
<dbReference type="Gene3D" id="3.40.50.300">
    <property type="entry name" value="P-loop containing nucleotide triphosphate hydrolases"/>
    <property type="match status" value="2"/>
</dbReference>
<keyword evidence="1" id="KW-0547">Nucleotide-binding</keyword>
<name>F8EZM8_GRAC1</name>
<dbReference type="Proteomes" id="UP000000503">
    <property type="component" value="Chromosome"/>
</dbReference>
<dbReference type="InterPro" id="IPR003439">
    <property type="entry name" value="ABC_transporter-like_ATP-bd"/>
</dbReference>
<dbReference type="AlphaFoldDB" id="F8EZM8"/>
<dbReference type="PANTHER" id="PTHR42855">
    <property type="entry name" value="ABC TRANSPORTER ATP-BINDING SUBUNIT"/>
    <property type="match status" value="1"/>
</dbReference>
<dbReference type="EMBL" id="CP002868">
    <property type="protein sequence ID" value="AEJ20752.1"/>
    <property type="molecule type" value="Genomic_DNA"/>
</dbReference>
<dbReference type="InterPro" id="IPR037118">
    <property type="entry name" value="Val-tRNA_synth_C_sf"/>
</dbReference>
<feature type="domain" description="ABC transporter" evidence="4">
    <location>
        <begin position="314"/>
        <end position="532"/>
    </location>
</feature>
<feature type="compositionally biased region" description="Basic and acidic residues" evidence="3">
    <location>
        <begin position="283"/>
        <end position="301"/>
    </location>
</feature>
<feature type="domain" description="ABC transporter" evidence="4">
    <location>
        <begin position="4"/>
        <end position="249"/>
    </location>
</feature>
<dbReference type="FunFam" id="3.40.50.300:FF:000011">
    <property type="entry name" value="Putative ABC transporter ATP-binding component"/>
    <property type="match status" value="1"/>
</dbReference>
<feature type="compositionally biased region" description="Basic residues" evidence="3">
    <location>
        <begin position="270"/>
        <end position="282"/>
    </location>
</feature>
<dbReference type="PANTHER" id="PTHR42855:SF1">
    <property type="entry name" value="ABC TRANSPORTER DOMAIN-CONTAINING PROTEIN"/>
    <property type="match status" value="1"/>
</dbReference>
<dbReference type="Gene3D" id="1.10.287.380">
    <property type="entry name" value="Valyl-tRNA synthetase, C-terminal domain"/>
    <property type="match status" value="1"/>
</dbReference>
<dbReference type="InterPro" id="IPR032781">
    <property type="entry name" value="ABC_tran_Xtn"/>
</dbReference>
<dbReference type="InterPro" id="IPR017871">
    <property type="entry name" value="ABC_transporter-like_CS"/>
</dbReference>
<dbReference type="PROSITE" id="PS00211">
    <property type="entry name" value="ABC_TRANSPORTER_1"/>
    <property type="match status" value="1"/>
</dbReference>
<gene>
    <name evidence="5" type="ordered locus">Spica_2654</name>
</gene>
<dbReference type="CDD" id="cd03221">
    <property type="entry name" value="ABCF_EF-3"/>
    <property type="match status" value="2"/>
</dbReference>
<keyword evidence="2" id="KW-0067">ATP-binding</keyword>
<keyword evidence="6" id="KW-1185">Reference proteome</keyword>
<dbReference type="InterPro" id="IPR051309">
    <property type="entry name" value="ABCF_ATPase"/>
</dbReference>
<organism evidence="5 6">
    <name type="scientific">Gracilinema caldarium (strain ATCC 51460 / DSM 7334 / H1)</name>
    <name type="common">Treponema caldarium</name>
    <dbReference type="NCBI Taxonomy" id="744872"/>
    <lineage>
        <taxon>Bacteria</taxon>
        <taxon>Pseudomonadati</taxon>
        <taxon>Spirochaetota</taxon>
        <taxon>Spirochaetia</taxon>
        <taxon>Spirochaetales</taxon>
        <taxon>Breznakiellaceae</taxon>
        <taxon>Gracilinema</taxon>
    </lineage>
</organism>
<protein>
    <submittedName>
        <fullName evidence="5">ABC transporter related protein</fullName>
    </submittedName>
</protein>
<proteinExistence type="predicted"/>
<dbReference type="InterPro" id="IPR027417">
    <property type="entry name" value="P-loop_NTPase"/>
</dbReference>
<dbReference type="STRING" id="744872.Spica_2654"/>
<accession>F8EZM8</accession>
<dbReference type="PROSITE" id="PS50893">
    <property type="entry name" value="ABC_TRANSPORTER_2"/>
    <property type="match status" value="2"/>
</dbReference>
<dbReference type="InterPro" id="IPR003593">
    <property type="entry name" value="AAA+_ATPase"/>
</dbReference>
<dbReference type="Pfam" id="PF12848">
    <property type="entry name" value="ABC_tran_Xtn"/>
    <property type="match status" value="1"/>
</dbReference>
<dbReference type="GO" id="GO:0016887">
    <property type="term" value="F:ATP hydrolysis activity"/>
    <property type="evidence" value="ECO:0007669"/>
    <property type="project" value="InterPro"/>
</dbReference>
<reference evidence="6" key="1">
    <citation type="journal article" date="2013" name="Stand. Genomic Sci.">
        <title>Genome sequence of the thermophilic fresh-water bacterium Spirochaeta caldaria type strain (H1(T)), reclassification of Spirochaeta caldaria, Spirochaeta stenostrepta, and Spirochaeta zuelzerae in the genus Treponema as Treponema caldaria comb. nov., Treponema stenostrepta comb. nov., and Treponema zuelzerae comb. nov., and emendation of the genus Treponema.</title>
        <authorList>
            <person name="Abt B."/>
            <person name="Goker M."/>
            <person name="Scheuner C."/>
            <person name="Han C."/>
            <person name="Lu M."/>
            <person name="Misra M."/>
            <person name="Lapidus A."/>
            <person name="Nolan M."/>
            <person name="Lucas S."/>
            <person name="Hammon N."/>
            <person name="Deshpande S."/>
            <person name="Cheng J.F."/>
            <person name="Tapia R."/>
            <person name="Goodwin L.A."/>
            <person name="Pitluck S."/>
            <person name="Liolios K."/>
            <person name="Pagani I."/>
            <person name="Ivanova N."/>
            <person name="Mavromatis K."/>
            <person name="Mikhailova N."/>
            <person name="Huntemann M."/>
            <person name="Pati A."/>
            <person name="Chen A."/>
            <person name="Palaniappan K."/>
            <person name="Land M."/>
            <person name="Hauser L."/>
            <person name="Jeffries C.D."/>
            <person name="Rohde M."/>
            <person name="Spring S."/>
            <person name="Gronow S."/>
            <person name="Detter J.C."/>
            <person name="Bristow J."/>
            <person name="Eisen J.A."/>
            <person name="Markowitz V."/>
            <person name="Hugenholtz P."/>
            <person name="Kyrpides N.C."/>
            <person name="Woyke T."/>
            <person name="Klenk H.P."/>
        </authorList>
    </citation>
    <scope>NUCLEOTIDE SEQUENCE</scope>
    <source>
        <strain evidence="6">ATCC 51460 / DSM 7334 / H1</strain>
    </source>
</reference>
<dbReference type="GO" id="GO:0003677">
    <property type="term" value="F:DNA binding"/>
    <property type="evidence" value="ECO:0007669"/>
    <property type="project" value="InterPro"/>
</dbReference>
<dbReference type="HOGENOM" id="CLU_000604_36_0_12"/>
<feature type="region of interest" description="Disordered" evidence="3">
    <location>
        <begin position="270"/>
        <end position="301"/>
    </location>
</feature>
<dbReference type="Pfam" id="PF16326">
    <property type="entry name" value="ABC_tran_CTD"/>
    <property type="match status" value="1"/>
</dbReference>
<evidence type="ECO:0000256" key="2">
    <source>
        <dbReference type="ARBA" id="ARBA00022840"/>
    </source>
</evidence>
<evidence type="ECO:0000256" key="1">
    <source>
        <dbReference type="ARBA" id="ARBA00022741"/>
    </source>
</evidence>
<dbReference type="SUPFAM" id="SSF52540">
    <property type="entry name" value="P-loop containing nucleoside triphosphate hydrolases"/>
    <property type="match status" value="2"/>
</dbReference>
<sequence length="633" mass="71330">MALISLDSVSKTLGETSLFTNVSFSIEAEEHIGFVGPNGAGKSTLLKILAGILEADQGTITRKRGLHISTLDQVPRWERGDRIRDFLFRSTDPLVQLVDRYERVLQDPASSPETISALNHEMEERGGYNVEHRFSSLLSELDIQDLNVPMETLSGGMVKKVALVRCLASDTDLLLLDEPTNHLDIDTIEWLEKKLIQSGKAFVLVTHDRWFLDTVCNVIIDIDRRGVAKYPGDYSEYLERLEERAQISAGRERRREAILRVELEWLKRGPKARGGKDKKRKERIRELVQGRPEAPEAKPDAFRTSQRRLGGKVLELHQVSKSYEGKPVLKNFSYTLSVGERIGIIGPNGSGKSTLLNLIAGTIEPDSGTVVRGETVAIGYFDQTGAAMNANSSILEYVQSAAERISFDDGTELTAEQFLERFGYPRSMQSQKIEKLSGGERRRLQLVRLLIASPNVLLFDEPTNDIDIGTIALLEDFLRHFQGSVIVVSHDRSFLEGMTDSLWIFDGKGNIQSYVGTYSAWREQQELLQEQIEQERGPKSALVPQDKLQREPIKGQKQKLSFKEKRELEQLLPEISALEEEKTALEAAFSHPESPLARDGKALAEAHRRYETVLHLIDEKTLRWEELAARSDT</sequence>
<evidence type="ECO:0000259" key="4">
    <source>
        <dbReference type="PROSITE" id="PS50893"/>
    </source>
</evidence>
<dbReference type="eggNOG" id="COG0488">
    <property type="taxonomic scope" value="Bacteria"/>
</dbReference>
<dbReference type="GO" id="GO:0005524">
    <property type="term" value="F:ATP binding"/>
    <property type="evidence" value="ECO:0007669"/>
    <property type="project" value="UniProtKB-KW"/>
</dbReference>
<evidence type="ECO:0000313" key="6">
    <source>
        <dbReference type="Proteomes" id="UP000000503"/>
    </source>
</evidence>
<evidence type="ECO:0000256" key="3">
    <source>
        <dbReference type="SAM" id="MobiDB-lite"/>
    </source>
</evidence>
<dbReference type="KEGG" id="scd:Spica_2654"/>
<dbReference type="SMART" id="SM00382">
    <property type="entry name" value="AAA"/>
    <property type="match status" value="2"/>
</dbReference>
<dbReference type="RefSeq" id="WP_013970030.1">
    <property type="nucleotide sequence ID" value="NC_015732.1"/>
</dbReference>
<evidence type="ECO:0000313" key="5">
    <source>
        <dbReference type="EMBL" id="AEJ20752.1"/>
    </source>
</evidence>
<dbReference type="Pfam" id="PF00005">
    <property type="entry name" value="ABC_tran"/>
    <property type="match status" value="2"/>
</dbReference>